<feature type="transmembrane region" description="Helical" evidence="5">
    <location>
        <begin position="203"/>
        <end position="228"/>
    </location>
</feature>
<dbReference type="EMBL" id="BSPX01000015">
    <property type="protein sequence ID" value="GLT21933.1"/>
    <property type="molecule type" value="Genomic_DNA"/>
</dbReference>
<comment type="similarity">
    <text evidence="5">Belongs to the complex I subunit 2 family.</text>
</comment>
<feature type="transmembrane region" description="Helical" evidence="5">
    <location>
        <begin position="161"/>
        <end position="183"/>
    </location>
</feature>
<comment type="subunit">
    <text evidence="5">NDH-1 is composed of 14 different subunits. Subunits NuoA, H, J, K, L, M, N constitute the membrane sector of the complex.</text>
</comment>
<reference evidence="9" key="1">
    <citation type="journal article" date="2019" name="Int. J. Syst. Evol. Microbiol.">
        <title>The Global Catalogue of Microorganisms (GCM) 10K type strain sequencing project: providing services to taxonomists for standard genome sequencing and annotation.</title>
        <authorList>
            <consortium name="The Broad Institute Genomics Platform"/>
            <consortium name="The Broad Institute Genome Sequencing Center for Infectious Disease"/>
            <person name="Wu L."/>
            <person name="Ma J."/>
        </authorList>
    </citation>
    <scope>NUCLEOTIDE SEQUENCE [LARGE SCALE GENOMIC DNA]</scope>
    <source>
        <strain evidence="9">NBRC 102407</strain>
    </source>
</reference>
<feature type="domain" description="NADH:quinone oxidoreductase/Mrp antiporter transmembrane" evidence="7">
    <location>
        <begin position="124"/>
        <end position="426"/>
    </location>
</feature>
<keyword evidence="5" id="KW-0520">NAD</keyword>
<keyword evidence="3 5" id="KW-1133">Transmembrane helix</keyword>
<evidence type="ECO:0000256" key="3">
    <source>
        <dbReference type="ARBA" id="ARBA00022989"/>
    </source>
</evidence>
<evidence type="ECO:0000313" key="8">
    <source>
        <dbReference type="EMBL" id="GLT21933.1"/>
    </source>
</evidence>
<feature type="transmembrane region" description="Helical" evidence="5">
    <location>
        <begin position="412"/>
        <end position="432"/>
    </location>
</feature>
<feature type="transmembrane region" description="Helical" evidence="5">
    <location>
        <begin position="334"/>
        <end position="355"/>
    </location>
</feature>
<evidence type="ECO:0000313" key="9">
    <source>
        <dbReference type="Proteomes" id="UP001157167"/>
    </source>
</evidence>
<keyword evidence="5" id="KW-0830">Ubiquinone</keyword>
<feature type="transmembrane region" description="Helical" evidence="5">
    <location>
        <begin position="107"/>
        <end position="124"/>
    </location>
</feature>
<evidence type="ECO:0000256" key="4">
    <source>
        <dbReference type="ARBA" id="ARBA00023136"/>
    </source>
</evidence>
<keyword evidence="5" id="KW-0874">Quinone</keyword>
<protein>
    <recommendedName>
        <fullName evidence="5">NADH-quinone oxidoreductase subunit N</fullName>
        <ecNumber evidence="5">7.1.1.-</ecNumber>
    </recommendedName>
    <alternativeName>
        <fullName evidence="5">NADH dehydrogenase I subunit N</fullName>
    </alternativeName>
    <alternativeName>
        <fullName evidence="5">NDH-1 subunit N</fullName>
    </alternativeName>
</protein>
<feature type="transmembrane region" description="Helical" evidence="5">
    <location>
        <begin position="299"/>
        <end position="322"/>
    </location>
</feature>
<comment type="subcellular location">
    <subcellularLocation>
        <location evidence="5">Cell membrane</location>
        <topology evidence="5">Multi-pass membrane protein</topology>
    </subcellularLocation>
    <subcellularLocation>
        <location evidence="1">Endomembrane system</location>
        <topology evidence="1">Multi-pass membrane protein</topology>
    </subcellularLocation>
    <subcellularLocation>
        <location evidence="6">Membrane</location>
        <topology evidence="6">Multi-pass membrane protein</topology>
    </subcellularLocation>
</comment>
<keyword evidence="9" id="KW-1185">Reference proteome</keyword>
<feature type="transmembrane region" description="Helical" evidence="5">
    <location>
        <begin position="37"/>
        <end position="57"/>
    </location>
</feature>
<keyword evidence="2 5" id="KW-0812">Transmembrane</keyword>
<evidence type="ECO:0000256" key="5">
    <source>
        <dbReference type="HAMAP-Rule" id="MF_00445"/>
    </source>
</evidence>
<dbReference type="RefSeq" id="WP_153160315.1">
    <property type="nucleotide sequence ID" value="NZ_BSPX01000015.1"/>
</dbReference>
<comment type="catalytic activity">
    <reaction evidence="5">
        <text>a quinone + NADH + 5 H(+)(in) = a quinol + NAD(+) + 4 H(+)(out)</text>
        <dbReference type="Rhea" id="RHEA:57888"/>
        <dbReference type="ChEBI" id="CHEBI:15378"/>
        <dbReference type="ChEBI" id="CHEBI:24646"/>
        <dbReference type="ChEBI" id="CHEBI:57540"/>
        <dbReference type="ChEBI" id="CHEBI:57945"/>
        <dbReference type="ChEBI" id="CHEBI:132124"/>
    </reaction>
</comment>
<feature type="transmembrane region" description="Helical" evidence="5">
    <location>
        <begin position="376"/>
        <end position="400"/>
    </location>
</feature>
<gene>
    <name evidence="5 8" type="primary">nuoN</name>
    <name evidence="8" type="ORF">GCM10007933_13880</name>
</gene>
<name>A0ABQ6F8N0_9RHOO</name>
<feature type="transmembrane region" description="Helical" evidence="5">
    <location>
        <begin position="464"/>
        <end position="485"/>
    </location>
</feature>
<organism evidence="8 9">
    <name type="scientific">Zoogloea oryzae</name>
    <dbReference type="NCBI Taxonomy" id="310767"/>
    <lineage>
        <taxon>Bacteria</taxon>
        <taxon>Pseudomonadati</taxon>
        <taxon>Pseudomonadota</taxon>
        <taxon>Betaproteobacteria</taxon>
        <taxon>Rhodocyclales</taxon>
        <taxon>Zoogloeaceae</taxon>
        <taxon>Zoogloea</taxon>
    </lineage>
</organism>
<evidence type="ECO:0000259" key="7">
    <source>
        <dbReference type="Pfam" id="PF00361"/>
    </source>
</evidence>
<accession>A0ABQ6F8N0</accession>
<keyword evidence="5" id="KW-0813">Transport</keyword>
<dbReference type="NCBIfam" id="NF004442">
    <property type="entry name" value="PRK05777.1-5"/>
    <property type="match status" value="1"/>
</dbReference>
<keyword evidence="4 5" id="KW-0472">Membrane</keyword>
<dbReference type="PRINTS" id="PR01434">
    <property type="entry name" value="NADHDHGNASE5"/>
</dbReference>
<sequence length="488" mass="53018">MNFVIPDFYPAAAELFVVAMSFVVLMAGTFAKDSKGLAYYLTQLTLIGAGAITLFSMDGQVGFTFSNMYVDDLMGDFLKLMLYFAVAVVLLYSRGYMIDRRMETTEYYVLAIYATLGMMVMIAANHFLTLYLGLELLSLSLYAMVALQRDSARATEAAMKYFVLGALASGLLLYGISMLYGATGTLEISGVAQAVYHQAANKNVLMFGLVFVVAGLAFKLGVVPFHMWIPDVYHGAPTSVTLMIASAPKLAAFGMAMRLLVNGLFELADQWQSMLMFLGVLSIVLGNLAAIAQTNIKRMLGYSGISHMGFMLLGLMSGVVGGDRHFALNAYSSSMFYVVSYVLMTLGAFGVLILLSRAGFEAENIDDFKGLNKRNSWFAGVMAMVMFSMAGIPFFIGFFAKFSVLQAVVAARYYWVAVLAVVMSLIGAFYYLRVVKVMFFDEPADATPINAPADMRVLLSMNGVAVAVLGLVPQALMSLCAYSLLGSL</sequence>
<evidence type="ECO:0000256" key="6">
    <source>
        <dbReference type="RuleBase" id="RU000320"/>
    </source>
</evidence>
<evidence type="ECO:0000256" key="2">
    <source>
        <dbReference type="ARBA" id="ARBA00022692"/>
    </source>
</evidence>
<dbReference type="NCBIfam" id="TIGR01770">
    <property type="entry name" value="NDH_I_N"/>
    <property type="match status" value="1"/>
</dbReference>
<keyword evidence="5" id="KW-1003">Cell membrane</keyword>
<feature type="transmembrane region" description="Helical" evidence="5">
    <location>
        <begin position="240"/>
        <end position="261"/>
    </location>
</feature>
<dbReference type="Proteomes" id="UP001157167">
    <property type="component" value="Unassembled WGS sequence"/>
</dbReference>
<dbReference type="InterPro" id="IPR001750">
    <property type="entry name" value="ND/Mrp_TM"/>
</dbReference>
<dbReference type="InterPro" id="IPR010096">
    <property type="entry name" value="NADH-Q_OxRdtase_suN/2"/>
</dbReference>
<comment type="function">
    <text evidence="5">NDH-1 shuttles electrons from NADH, via FMN and iron-sulfur (Fe-S) centers, to quinones in the respiratory chain. The immediate electron acceptor for the enzyme in this species is believed to be ubiquinone. Couples the redox reaction to proton translocation (for every two electrons transferred, four hydrogen ions are translocated across the cytoplasmic membrane), and thus conserves the redox energy in a proton gradient.</text>
</comment>
<dbReference type="HAMAP" id="MF_00445">
    <property type="entry name" value="NDH1_NuoN_1"/>
    <property type="match status" value="1"/>
</dbReference>
<dbReference type="EC" id="7.1.1.-" evidence="5"/>
<feature type="transmembrane region" description="Helical" evidence="5">
    <location>
        <begin position="77"/>
        <end position="95"/>
    </location>
</feature>
<feature type="transmembrane region" description="Helical" evidence="5">
    <location>
        <begin position="273"/>
        <end position="292"/>
    </location>
</feature>
<dbReference type="PANTHER" id="PTHR22773">
    <property type="entry name" value="NADH DEHYDROGENASE"/>
    <property type="match status" value="1"/>
</dbReference>
<feature type="transmembrane region" description="Helical" evidence="5">
    <location>
        <begin position="130"/>
        <end position="149"/>
    </location>
</feature>
<dbReference type="Pfam" id="PF00361">
    <property type="entry name" value="Proton_antipo_M"/>
    <property type="match status" value="1"/>
</dbReference>
<feature type="transmembrane region" description="Helical" evidence="5">
    <location>
        <begin position="12"/>
        <end position="30"/>
    </location>
</feature>
<evidence type="ECO:0000256" key="1">
    <source>
        <dbReference type="ARBA" id="ARBA00004127"/>
    </source>
</evidence>
<proteinExistence type="inferred from homology"/>
<keyword evidence="5" id="KW-1278">Translocase</keyword>
<comment type="caution">
    <text evidence="8">The sequence shown here is derived from an EMBL/GenBank/DDBJ whole genome shotgun (WGS) entry which is preliminary data.</text>
</comment>